<dbReference type="InterPro" id="IPR002919">
    <property type="entry name" value="TIL_dom"/>
</dbReference>
<keyword evidence="4" id="KW-1185">Reference proteome</keyword>
<proteinExistence type="predicted"/>
<reference evidence="5" key="1">
    <citation type="submission" date="2016-11" db="UniProtKB">
        <authorList>
            <consortium name="WormBaseParasite"/>
        </authorList>
    </citation>
    <scope>IDENTIFICATION</scope>
</reference>
<evidence type="ECO:0000313" key="5">
    <source>
        <dbReference type="WBParaSite" id="MhA1_Contig2208.frz3.gene7"/>
    </source>
</evidence>
<evidence type="ECO:0000259" key="3">
    <source>
        <dbReference type="Pfam" id="PF01826"/>
    </source>
</evidence>
<dbReference type="Pfam" id="PF01826">
    <property type="entry name" value="TIL"/>
    <property type="match status" value="1"/>
</dbReference>
<organism evidence="4 5">
    <name type="scientific">Meloidogyne hapla</name>
    <name type="common">Root-knot nematode worm</name>
    <dbReference type="NCBI Taxonomy" id="6305"/>
    <lineage>
        <taxon>Eukaryota</taxon>
        <taxon>Metazoa</taxon>
        <taxon>Ecdysozoa</taxon>
        <taxon>Nematoda</taxon>
        <taxon>Chromadorea</taxon>
        <taxon>Rhabditida</taxon>
        <taxon>Tylenchina</taxon>
        <taxon>Tylenchomorpha</taxon>
        <taxon>Tylenchoidea</taxon>
        <taxon>Meloidogynidae</taxon>
        <taxon>Meloidogyninae</taxon>
        <taxon>Meloidogyne</taxon>
    </lineage>
</organism>
<keyword evidence="2" id="KW-0732">Signal</keyword>
<dbReference type="GO" id="GO:0004867">
    <property type="term" value="F:serine-type endopeptidase inhibitor activity"/>
    <property type="evidence" value="ECO:0007669"/>
    <property type="project" value="UniProtKB-KW"/>
</dbReference>
<keyword evidence="1" id="KW-0646">Protease inhibitor</keyword>
<keyword evidence="1" id="KW-0722">Serine protease inhibitor</keyword>
<feature type="domain" description="TIL" evidence="3">
    <location>
        <begin position="34"/>
        <end position="100"/>
    </location>
</feature>
<dbReference type="SUPFAM" id="SSF57567">
    <property type="entry name" value="Serine protease inhibitors"/>
    <property type="match status" value="1"/>
</dbReference>
<dbReference type="Proteomes" id="UP000095281">
    <property type="component" value="Unplaced"/>
</dbReference>
<accession>A0A1I8BF13</accession>
<feature type="chain" id="PRO_5009315747" evidence="2">
    <location>
        <begin position="19"/>
        <end position="107"/>
    </location>
</feature>
<evidence type="ECO:0000256" key="2">
    <source>
        <dbReference type="SAM" id="SignalP"/>
    </source>
</evidence>
<dbReference type="WBParaSite" id="MhA1_Contig2208.frz3.gene7">
    <property type="protein sequence ID" value="MhA1_Contig2208.frz3.gene7"/>
    <property type="gene ID" value="MhA1_Contig2208.frz3.gene7"/>
</dbReference>
<sequence length="107" mass="12380">MFILQILFYFIIAVIIRGDEEYAADELEDDFGVCGEHKELDTCYMRCLGYPPSCEYPRGLDIMEETKGIECVCEEACVCEDGYVRKDWRVLSPCVSIFECPKNERVI</sequence>
<protein>
    <submittedName>
        <fullName evidence="5">TIL domain-containing protein</fullName>
    </submittedName>
</protein>
<dbReference type="InterPro" id="IPR036084">
    <property type="entry name" value="Ser_inhib-like_sf"/>
</dbReference>
<dbReference type="Gene3D" id="2.10.25.10">
    <property type="entry name" value="Laminin"/>
    <property type="match status" value="1"/>
</dbReference>
<dbReference type="AlphaFoldDB" id="A0A1I8BF13"/>
<feature type="signal peptide" evidence="2">
    <location>
        <begin position="1"/>
        <end position="18"/>
    </location>
</feature>
<evidence type="ECO:0000313" key="4">
    <source>
        <dbReference type="Proteomes" id="UP000095281"/>
    </source>
</evidence>
<evidence type="ECO:0000256" key="1">
    <source>
        <dbReference type="ARBA" id="ARBA00022900"/>
    </source>
</evidence>
<name>A0A1I8BF13_MELHA</name>